<evidence type="ECO:0000313" key="1">
    <source>
        <dbReference type="EMBL" id="VFK15307.1"/>
    </source>
</evidence>
<name>A0A450WE41_9GAMM</name>
<accession>A0A450WE41</accession>
<reference evidence="1" key="1">
    <citation type="submission" date="2019-02" db="EMBL/GenBank/DDBJ databases">
        <authorList>
            <person name="Gruber-Vodicka R. H."/>
            <person name="Seah K. B. B."/>
        </authorList>
    </citation>
    <scope>NUCLEOTIDE SEQUENCE</scope>
    <source>
        <strain evidence="1">BECK_S313</strain>
    </source>
</reference>
<protein>
    <submittedName>
        <fullName evidence="1">Uncharacterized protein</fullName>
    </submittedName>
</protein>
<dbReference type="AlphaFoldDB" id="A0A450WE41"/>
<organism evidence="1">
    <name type="scientific">Candidatus Kentrum sp. LPFa</name>
    <dbReference type="NCBI Taxonomy" id="2126335"/>
    <lineage>
        <taxon>Bacteria</taxon>
        <taxon>Pseudomonadati</taxon>
        <taxon>Pseudomonadota</taxon>
        <taxon>Gammaproteobacteria</taxon>
        <taxon>Candidatus Kentrum</taxon>
    </lineage>
</organism>
<sequence>MFSVSILFLFIIISLNTFTPMSGHVAFARDGRRAVEEIEGFVRQG</sequence>
<proteinExistence type="predicted"/>
<gene>
    <name evidence="1" type="ORF">BECKLPF1236B_GA0070989_107515</name>
</gene>
<dbReference type="EMBL" id="CAADFK010000075">
    <property type="protein sequence ID" value="VFK15307.1"/>
    <property type="molecule type" value="Genomic_DNA"/>
</dbReference>